<keyword evidence="1" id="KW-0812">Transmembrane</keyword>
<feature type="transmembrane region" description="Helical" evidence="1">
    <location>
        <begin position="114"/>
        <end position="136"/>
    </location>
</feature>
<dbReference type="EMBL" id="JAPDFL010000001">
    <property type="protein sequence ID" value="MCW1931125.1"/>
    <property type="molecule type" value="Genomic_DNA"/>
</dbReference>
<feature type="transmembrane region" description="Helical" evidence="1">
    <location>
        <begin position="72"/>
        <end position="93"/>
    </location>
</feature>
<sequence>MNDLLNNIAGTGTLTTLGGLVLFGFCVANYYGKPQRRRNWLLFAPFIQAYVVVGAYIVLIGFRVSTSFPETVVFVSFSSIISSVAVCGVIHLNTSYVKAQRNIPLSPKNVIFRLVLPLGALIAMAILMVSSTFSGYDCLSDLRCRIYSKTIGLPGYAGTLLLPAFMIGVCAVLAYFAVFFTIFKEVKSQP</sequence>
<evidence type="ECO:0000256" key="1">
    <source>
        <dbReference type="SAM" id="Phobius"/>
    </source>
</evidence>
<reference evidence="2 3" key="1">
    <citation type="submission" date="2022-10" db="EMBL/GenBank/DDBJ databases">
        <title>Pararhodobacter sp. nov., isolated from marine algae.</title>
        <authorList>
            <person name="Choi B.J."/>
            <person name="Kim J.M."/>
            <person name="Lee J.K."/>
            <person name="Choi D.G."/>
            <person name="Jeon C.O."/>
        </authorList>
    </citation>
    <scope>NUCLEOTIDE SEQUENCE [LARGE SCALE GENOMIC DNA]</scope>
    <source>
        <strain evidence="2 3">ZQ420</strain>
    </source>
</reference>
<keyword evidence="3" id="KW-1185">Reference proteome</keyword>
<dbReference type="RefSeq" id="WP_264504275.1">
    <property type="nucleotide sequence ID" value="NZ_JAPDFL010000001.1"/>
</dbReference>
<feature type="transmembrane region" description="Helical" evidence="1">
    <location>
        <begin position="156"/>
        <end position="183"/>
    </location>
</feature>
<evidence type="ECO:0000313" key="3">
    <source>
        <dbReference type="Proteomes" id="UP001208938"/>
    </source>
</evidence>
<feature type="transmembrane region" description="Helical" evidence="1">
    <location>
        <begin position="12"/>
        <end position="32"/>
    </location>
</feature>
<accession>A0ABT3GUD4</accession>
<keyword evidence="1" id="KW-1133">Transmembrane helix</keyword>
<proteinExistence type="predicted"/>
<feature type="transmembrane region" description="Helical" evidence="1">
    <location>
        <begin position="39"/>
        <end position="60"/>
    </location>
</feature>
<name>A0ABT3GUD4_9RHOB</name>
<dbReference type="Proteomes" id="UP001208938">
    <property type="component" value="Unassembled WGS sequence"/>
</dbReference>
<keyword evidence="1" id="KW-0472">Membrane</keyword>
<organism evidence="2 3">
    <name type="scientific">Pararhodobacter zhoushanensis</name>
    <dbReference type="NCBI Taxonomy" id="2479545"/>
    <lineage>
        <taxon>Bacteria</taxon>
        <taxon>Pseudomonadati</taxon>
        <taxon>Pseudomonadota</taxon>
        <taxon>Alphaproteobacteria</taxon>
        <taxon>Rhodobacterales</taxon>
        <taxon>Paracoccaceae</taxon>
        <taxon>Pararhodobacter</taxon>
    </lineage>
</organism>
<evidence type="ECO:0000313" key="2">
    <source>
        <dbReference type="EMBL" id="MCW1931125.1"/>
    </source>
</evidence>
<gene>
    <name evidence="2" type="ORF">OKW52_02280</name>
</gene>
<protein>
    <submittedName>
        <fullName evidence="2">Uncharacterized protein</fullName>
    </submittedName>
</protein>
<comment type="caution">
    <text evidence="2">The sequence shown here is derived from an EMBL/GenBank/DDBJ whole genome shotgun (WGS) entry which is preliminary data.</text>
</comment>